<protein>
    <submittedName>
        <fullName evidence="5">Ornithine carbamoyltransferase</fullName>
    </submittedName>
</protein>
<keyword evidence="7" id="KW-1185">Reference proteome</keyword>
<dbReference type="EMBL" id="LGCM01000064">
    <property type="protein sequence ID" value="KPL76195.1"/>
    <property type="molecule type" value="Genomic_DNA"/>
</dbReference>
<evidence type="ECO:0000259" key="3">
    <source>
        <dbReference type="Pfam" id="PF00185"/>
    </source>
</evidence>
<dbReference type="GO" id="GO:0004585">
    <property type="term" value="F:ornithine carbamoyltransferase activity"/>
    <property type="evidence" value="ECO:0007669"/>
    <property type="project" value="TreeGrafter"/>
</dbReference>
<dbReference type="PATRIC" id="fig|229921.5.peg.1743"/>
<evidence type="ECO:0000256" key="1">
    <source>
        <dbReference type="ARBA" id="ARBA00022679"/>
    </source>
</evidence>
<evidence type="ECO:0000313" key="6">
    <source>
        <dbReference type="EMBL" id="KPL76195.1"/>
    </source>
</evidence>
<dbReference type="PANTHER" id="PTHR45753">
    <property type="entry name" value="ORNITHINE CARBAMOYLTRANSFERASE, MITOCHONDRIAL"/>
    <property type="match status" value="1"/>
</dbReference>
<comment type="similarity">
    <text evidence="2">Belongs to the aspartate/ornithine carbamoyltransferase superfamily.</text>
</comment>
<proteinExistence type="inferred from homology"/>
<dbReference type="OrthoDB" id="9802587at2"/>
<dbReference type="InterPro" id="IPR006131">
    <property type="entry name" value="Asp_carbamoyltransf_Asp/Orn-bd"/>
</dbReference>
<dbReference type="PRINTS" id="PR00101">
    <property type="entry name" value="ATCASE"/>
</dbReference>
<dbReference type="GO" id="GO:0042450">
    <property type="term" value="P:L-arginine biosynthetic process via ornithine"/>
    <property type="evidence" value="ECO:0007669"/>
    <property type="project" value="TreeGrafter"/>
</dbReference>
<name>A0A0M8JP91_9CHLR</name>
<reference evidence="6 7" key="2">
    <citation type="submission" date="2015-07" db="EMBL/GenBank/DDBJ databases">
        <title>Genome sequence of Levilinea saccharolytica DSM 16555.</title>
        <authorList>
            <person name="Hemp J."/>
            <person name="Ward L.M."/>
            <person name="Pace L.A."/>
            <person name="Fischer W.W."/>
        </authorList>
    </citation>
    <scope>NUCLEOTIDE SEQUENCE [LARGE SCALE GENOMIC DNA]</scope>
    <source>
        <strain evidence="6 7">KIBI-1</strain>
    </source>
</reference>
<sequence>MQTFLHGRDLIGDLDFSKEEVETVLDVAFDLKRKRALNESTAILRDKVLAMLFFFSSTRTRGSFEAGMAHLGGHAAFIESKTTQISHGDTPKEIGEIFGRYFDGIAIRHVDWGIGNGYLNEVAKYSRVPVLNMQCDIYHPFQCLADLMTIVEKKGRDLRRKKMVVSWAYAASYQKPMSVPQSLILQMPRFGLDVVLAHPPEFKLMPEIMEMAQEQARRYGAGFEVTDDMEAAFKDADIIYAKSWGAMVHTPDAAQGAEIIKKYSHWITDERKMALAKPDAIYMHPLPADRNIEVTDGVMDGPHSVVYDEAENRMHAQEAVMALTMS</sequence>
<dbReference type="PRINTS" id="PR00100">
    <property type="entry name" value="AOTCASE"/>
</dbReference>
<gene>
    <name evidence="6" type="ORF">ADN01_16715</name>
    <name evidence="5" type="ORF">LSAC_02939</name>
</gene>
<dbReference type="Pfam" id="PF02729">
    <property type="entry name" value="OTCace_N"/>
    <property type="match status" value="1"/>
</dbReference>
<dbReference type="PANTHER" id="PTHR45753:SF3">
    <property type="entry name" value="ORNITHINE TRANSCARBAMYLASE, MITOCHONDRIAL"/>
    <property type="match status" value="1"/>
</dbReference>
<dbReference type="SUPFAM" id="SSF53671">
    <property type="entry name" value="Aspartate/ornithine carbamoyltransferase"/>
    <property type="match status" value="1"/>
</dbReference>
<evidence type="ECO:0000256" key="2">
    <source>
        <dbReference type="RuleBase" id="RU003634"/>
    </source>
</evidence>
<dbReference type="GO" id="GO:0016597">
    <property type="term" value="F:amino acid binding"/>
    <property type="evidence" value="ECO:0007669"/>
    <property type="project" value="InterPro"/>
</dbReference>
<dbReference type="RefSeq" id="WP_062419350.1">
    <property type="nucleotide sequence ID" value="NZ_BBXZ01000157.1"/>
</dbReference>
<organism evidence="5">
    <name type="scientific">Levilinea saccharolytica</name>
    <dbReference type="NCBI Taxonomy" id="229921"/>
    <lineage>
        <taxon>Bacteria</taxon>
        <taxon>Bacillati</taxon>
        <taxon>Chloroflexota</taxon>
        <taxon>Anaerolineae</taxon>
        <taxon>Anaerolineales</taxon>
        <taxon>Anaerolineaceae</taxon>
        <taxon>Levilinea</taxon>
    </lineage>
</organism>
<feature type="domain" description="Aspartate/ornithine carbamoyltransferase Asp/Orn-binding" evidence="3">
    <location>
        <begin position="178"/>
        <end position="323"/>
    </location>
</feature>
<dbReference type="STRING" id="229921.ADN01_16715"/>
<dbReference type="InterPro" id="IPR036901">
    <property type="entry name" value="Asp/Orn_carbamoylTrfase_sf"/>
</dbReference>
<feature type="domain" description="Aspartate/ornithine carbamoyltransferase carbamoyl-P binding" evidence="4">
    <location>
        <begin position="8"/>
        <end position="152"/>
    </location>
</feature>
<evidence type="ECO:0000313" key="5">
    <source>
        <dbReference type="EMBL" id="GAP19041.1"/>
    </source>
</evidence>
<dbReference type="Gene3D" id="3.40.50.1370">
    <property type="entry name" value="Aspartate/ornithine carbamoyltransferase"/>
    <property type="match status" value="2"/>
</dbReference>
<keyword evidence="1 2" id="KW-0808">Transferase</keyword>
<dbReference type="AlphaFoldDB" id="A0A0M8JP91"/>
<dbReference type="EMBL" id="DF967975">
    <property type="protein sequence ID" value="GAP19041.1"/>
    <property type="molecule type" value="Genomic_DNA"/>
</dbReference>
<dbReference type="InterPro" id="IPR006130">
    <property type="entry name" value="Asp/Orn_carbamoylTrfase"/>
</dbReference>
<dbReference type="Proteomes" id="UP000050501">
    <property type="component" value="Unassembled WGS sequence"/>
</dbReference>
<evidence type="ECO:0000313" key="7">
    <source>
        <dbReference type="Proteomes" id="UP000050501"/>
    </source>
</evidence>
<dbReference type="GO" id="GO:0019240">
    <property type="term" value="P:citrulline biosynthetic process"/>
    <property type="evidence" value="ECO:0007669"/>
    <property type="project" value="TreeGrafter"/>
</dbReference>
<dbReference type="Pfam" id="PF00185">
    <property type="entry name" value="OTCace"/>
    <property type="match status" value="1"/>
</dbReference>
<dbReference type="InterPro" id="IPR006132">
    <property type="entry name" value="Asp/Orn_carbamoyltranf_P-bd"/>
</dbReference>
<evidence type="ECO:0000259" key="4">
    <source>
        <dbReference type="Pfam" id="PF02729"/>
    </source>
</evidence>
<reference evidence="5" key="1">
    <citation type="journal article" date="2015" name="Genome Announc.">
        <title>Draft Genome Sequences of Anaerolinea thermolimosa IMO-1, Bellilinea caldifistulae GOMI-1, Leptolinea tardivitalis YMTK-2, Levilinea saccharolytica KIBI-1, Longilinea arvoryzae KOME-1, Previously Described as Members of the Class Anaerolineae (Chloroflexi).</title>
        <authorList>
            <person name="Matsuura N."/>
            <person name="Tourlousse M.D."/>
            <person name="Ohashi A."/>
            <person name="Hugenholtz P."/>
            <person name="Sekiguchi Y."/>
        </authorList>
    </citation>
    <scope>NUCLEOTIDE SEQUENCE</scope>
    <source>
        <strain evidence="5">KIBI-1</strain>
    </source>
</reference>
<accession>A0A0M8JP91</accession>